<dbReference type="PANTHER" id="PTHR14226:SF10">
    <property type="entry name" value="TRIACYLGLYCEROL LIPASE 4-RELATED"/>
    <property type="match status" value="1"/>
</dbReference>
<accession>A0ABD3RY02</accession>
<dbReference type="PANTHER" id="PTHR14226">
    <property type="entry name" value="NEUROPATHY TARGET ESTERASE/SWISS CHEESE D.MELANOGASTER"/>
    <property type="match status" value="1"/>
</dbReference>
<keyword evidence="7" id="KW-0812">Transmembrane</keyword>
<dbReference type="GO" id="GO:0052689">
    <property type="term" value="F:carboxylic ester hydrolase activity"/>
    <property type="evidence" value="ECO:0007669"/>
    <property type="project" value="UniProtKB-ARBA"/>
</dbReference>
<dbReference type="InterPro" id="IPR016035">
    <property type="entry name" value="Acyl_Trfase/lysoPLipase"/>
</dbReference>
<name>A0ABD3RY02_9STRA</name>
<feature type="coiled-coil region" evidence="5">
    <location>
        <begin position="930"/>
        <end position="957"/>
    </location>
</feature>
<evidence type="ECO:0000259" key="8">
    <source>
        <dbReference type="PROSITE" id="PS51635"/>
    </source>
</evidence>
<evidence type="ECO:0000256" key="7">
    <source>
        <dbReference type="SAM" id="Phobius"/>
    </source>
</evidence>
<feature type="region of interest" description="Disordered" evidence="6">
    <location>
        <begin position="395"/>
        <end position="417"/>
    </location>
</feature>
<dbReference type="Gene3D" id="3.40.1090.10">
    <property type="entry name" value="Cytosolic phospholipase A2 catalytic domain"/>
    <property type="match status" value="2"/>
</dbReference>
<dbReference type="GO" id="GO:0016042">
    <property type="term" value="P:lipid catabolic process"/>
    <property type="evidence" value="ECO:0007669"/>
    <property type="project" value="UniProtKB-UniRule"/>
</dbReference>
<dbReference type="SUPFAM" id="SSF52151">
    <property type="entry name" value="FabD/lysophospholipase-like"/>
    <property type="match status" value="1"/>
</dbReference>
<proteinExistence type="predicted"/>
<dbReference type="InterPro" id="IPR002641">
    <property type="entry name" value="PNPLA_dom"/>
</dbReference>
<feature type="domain" description="PNPLA" evidence="8">
    <location>
        <begin position="546"/>
        <end position="754"/>
    </location>
</feature>
<comment type="caution">
    <text evidence="9">The sequence shown here is derived from an EMBL/GenBank/DDBJ whole genome shotgun (WGS) entry which is preliminary data.</text>
</comment>
<feature type="region of interest" description="Disordered" evidence="6">
    <location>
        <begin position="206"/>
        <end position="354"/>
    </location>
</feature>
<dbReference type="CDD" id="cd07232">
    <property type="entry name" value="Pat_PLPL"/>
    <property type="match status" value="1"/>
</dbReference>
<feature type="compositionally biased region" description="Polar residues" evidence="6">
    <location>
        <begin position="506"/>
        <end position="516"/>
    </location>
</feature>
<feature type="region of interest" description="Disordered" evidence="6">
    <location>
        <begin position="493"/>
        <end position="522"/>
    </location>
</feature>
<protein>
    <recommendedName>
        <fullName evidence="8">PNPLA domain-containing protein</fullName>
    </recommendedName>
</protein>
<feature type="compositionally biased region" description="Basic and acidic residues" evidence="6">
    <location>
        <begin position="238"/>
        <end position="257"/>
    </location>
</feature>
<keyword evidence="3 4" id="KW-0443">Lipid metabolism</keyword>
<evidence type="ECO:0000313" key="10">
    <source>
        <dbReference type="Proteomes" id="UP001530377"/>
    </source>
</evidence>
<gene>
    <name evidence="9" type="ORF">ACHAXA_000110</name>
</gene>
<dbReference type="Proteomes" id="UP001530377">
    <property type="component" value="Unassembled WGS sequence"/>
</dbReference>
<feature type="active site" description="Nucleophile" evidence="4">
    <location>
        <position position="581"/>
    </location>
</feature>
<feature type="compositionally biased region" description="Gly residues" evidence="6">
    <location>
        <begin position="217"/>
        <end position="227"/>
    </location>
</feature>
<dbReference type="GO" id="GO:0016298">
    <property type="term" value="F:lipase activity"/>
    <property type="evidence" value="ECO:0007669"/>
    <property type="project" value="UniProtKB-ARBA"/>
</dbReference>
<evidence type="ECO:0000256" key="1">
    <source>
        <dbReference type="ARBA" id="ARBA00022801"/>
    </source>
</evidence>
<dbReference type="Pfam" id="PF01734">
    <property type="entry name" value="Patatin"/>
    <property type="match status" value="1"/>
</dbReference>
<evidence type="ECO:0000256" key="2">
    <source>
        <dbReference type="ARBA" id="ARBA00022963"/>
    </source>
</evidence>
<feature type="compositionally biased region" description="Polar residues" evidence="6">
    <location>
        <begin position="395"/>
        <end position="410"/>
    </location>
</feature>
<keyword evidence="7" id="KW-0472">Membrane</keyword>
<feature type="transmembrane region" description="Helical" evidence="7">
    <location>
        <begin position="77"/>
        <end position="108"/>
    </location>
</feature>
<evidence type="ECO:0000256" key="4">
    <source>
        <dbReference type="PROSITE-ProRule" id="PRU01161"/>
    </source>
</evidence>
<sequence length="985" mass="109722">MMFDRIVAAFGDGLRHLLVDDPTATIPTPSLDGGVDGGMISTSFANDVIDDDDDDTAHACPTAPDSFERPPPRILRYYLPVLMMLFFFWPVLLTLIAASISASAWLFWLTVGSAFGLLQLMYVLYNFAMIVWDVSALTLLKTFAMLRSIVRHYYYKFASPHNGNNHGVRDRRGDANRRRREWREELDGARDYDDYSNIELLEPPRTASRDTFDRMPPGGGGGGGGGKALRRILSVGSTKDDGNIVRSNERSPPDRRASPGNTRPVRKIHSSCDFNEMNARSSSIGSGGPDDGLRRRTSGGGVLRHHRHRSSDDTSRSTSSMSRSYPGAHPVDDESNEVIDDEHEYNDDDDDDDDHREWRRRVVREDLGMTGEMILTTLDRLREAREQASCAIRSNINGSDVNGNRTSDGTGNDREDPFSSLKTLLSGIVKRNHLSVDDSLMEDARSVAERGQHSLMKETRDAIDTYGEEVERCIDWLASGAVYLGGGCVGNDASSSSEAAHRTTNDRSINSDNNTPERVMQKQRDELARRYTLFRRMKQNMGHTALMLSGGGAQAMYHLGTIKALVESKLYEHIHVISGTSGGSIVAAMCAIKTPDELLRDVCVNTVSTDYMLTGEMKRLGVSWFPSLYRMGADWMKSGLVMDSKEFFRCCEFYYSNVTFEEAYEMTGKHVCITVSASRAYAGSGVQRLLLNHISTPNVTLASAVAASCALPGVMSPTKLMIKDGRGEQVPFEVDGVEWIDGSVQADLPFKRISTLFNISNFVVAQTNFHVVPFLNKAHHPNVNTLYWKLFQMCMWDVKSRVLNLSQLGLFPKIFGQDLSKVFTQKYYGKLTLVPRFTTLQIFGLKVLSNPTVKDMDNYLQNGQLAAWPFLRVLKEMLRIERSIDAGLAKLDQRLKSVASGYDSVLPNDDVDSLSSANYRARLPGLGREAELLKVEVRSLRQENKHLRQQVAKLQRSMGISHAAPVGSKLEGRLISVSTVEEAVE</sequence>
<dbReference type="InterPro" id="IPR050301">
    <property type="entry name" value="NTE"/>
</dbReference>
<feature type="active site" description="Proton acceptor" evidence="4">
    <location>
        <position position="741"/>
    </location>
</feature>
<evidence type="ECO:0000256" key="6">
    <source>
        <dbReference type="SAM" id="MobiDB-lite"/>
    </source>
</evidence>
<feature type="short sequence motif" description="GXSXG" evidence="4">
    <location>
        <begin position="579"/>
        <end position="583"/>
    </location>
</feature>
<keyword evidence="1 4" id="KW-0378">Hydrolase</keyword>
<comment type="caution">
    <text evidence="4">Lacks conserved residue(s) required for the propagation of feature annotation.</text>
</comment>
<dbReference type="AlphaFoldDB" id="A0ABD3RY02"/>
<reference evidence="9 10" key="1">
    <citation type="submission" date="2024-10" db="EMBL/GenBank/DDBJ databases">
        <title>Updated reference genomes for cyclostephanoid diatoms.</title>
        <authorList>
            <person name="Roberts W.R."/>
            <person name="Alverson A.J."/>
        </authorList>
    </citation>
    <scope>NUCLEOTIDE SEQUENCE [LARGE SCALE GENOMIC DNA]</scope>
    <source>
        <strain evidence="9 10">AJA228-03</strain>
    </source>
</reference>
<dbReference type="EMBL" id="JALLPB020000120">
    <property type="protein sequence ID" value="KAL3817060.1"/>
    <property type="molecule type" value="Genomic_DNA"/>
</dbReference>
<evidence type="ECO:0000256" key="3">
    <source>
        <dbReference type="ARBA" id="ARBA00023098"/>
    </source>
</evidence>
<keyword evidence="2 4" id="KW-0442">Lipid degradation</keyword>
<dbReference type="PROSITE" id="PS51635">
    <property type="entry name" value="PNPLA"/>
    <property type="match status" value="1"/>
</dbReference>
<evidence type="ECO:0000256" key="5">
    <source>
        <dbReference type="SAM" id="Coils"/>
    </source>
</evidence>
<evidence type="ECO:0000313" key="9">
    <source>
        <dbReference type="EMBL" id="KAL3817060.1"/>
    </source>
</evidence>
<keyword evidence="10" id="KW-1185">Reference proteome</keyword>
<feature type="compositionally biased region" description="Acidic residues" evidence="6">
    <location>
        <begin position="333"/>
        <end position="354"/>
    </location>
</feature>
<dbReference type="CDD" id="cd14686">
    <property type="entry name" value="bZIP"/>
    <property type="match status" value="1"/>
</dbReference>
<feature type="transmembrane region" description="Helical" evidence="7">
    <location>
        <begin position="120"/>
        <end position="140"/>
    </location>
</feature>
<keyword evidence="7" id="KW-1133">Transmembrane helix</keyword>
<organism evidence="9 10">
    <name type="scientific">Cyclostephanos tholiformis</name>
    <dbReference type="NCBI Taxonomy" id="382380"/>
    <lineage>
        <taxon>Eukaryota</taxon>
        <taxon>Sar</taxon>
        <taxon>Stramenopiles</taxon>
        <taxon>Ochrophyta</taxon>
        <taxon>Bacillariophyta</taxon>
        <taxon>Coscinodiscophyceae</taxon>
        <taxon>Thalassiosirophycidae</taxon>
        <taxon>Stephanodiscales</taxon>
        <taxon>Stephanodiscaceae</taxon>
        <taxon>Cyclostephanos</taxon>
    </lineage>
</organism>
<keyword evidence="5" id="KW-0175">Coiled coil</keyword>